<dbReference type="PANTHER" id="PTHR43280:SF28">
    <property type="entry name" value="HTH-TYPE TRANSCRIPTIONAL ACTIVATOR RHAS"/>
    <property type="match status" value="1"/>
</dbReference>
<keyword evidence="3" id="KW-0804">Transcription</keyword>
<dbReference type="PRINTS" id="PR00032">
    <property type="entry name" value="HTHARAC"/>
</dbReference>
<dbReference type="PROSITE" id="PS01124">
    <property type="entry name" value="HTH_ARAC_FAMILY_2"/>
    <property type="match status" value="1"/>
</dbReference>
<dbReference type="Gene3D" id="1.10.10.60">
    <property type="entry name" value="Homeodomain-like"/>
    <property type="match status" value="2"/>
</dbReference>
<dbReference type="Proteomes" id="UP000662088">
    <property type="component" value="Unassembled WGS sequence"/>
</dbReference>
<dbReference type="InterPro" id="IPR018060">
    <property type="entry name" value="HTH_AraC"/>
</dbReference>
<dbReference type="PROSITE" id="PS00041">
    <property type="entry name" value="HTH_ARAC_FAMILY_1"/>
    <property type="match status" value="1"/>
</dbReference>
<dbReference type="InterPro" id="IPR020449">
    <property type="entry name" value="Tscrpt_reg_AraC-type_HTH"/>
</dbReference>
<feature type="domain" description="HTH araC/xylS-type" evidence="4">
    <location>
        <begin position="139"/>
        <end position="237"/>
    </location>
</feature>
<dbReference type="SMART" id="SM00342">
    <property type="entry name" value="HTH_ARAC"/>
    <property type="match status" value="1"/>
</dbReference>
<dbReference type="GO" id="GO:0003700">
    <property type="term" value="F:DNA-binding transcription factor activity"/>
    <property type="evidence" value="ECO:0007669"/>
    <property type="project" value="InterPro"/>
</dbReference>
<proteinExistence type="predicted"/>
<evidence type="ECO:0000256" key="2">
    <source>
        <dbReference type="ARBA" id="ARBA00023125"/>
    </source>
</evidence>
<dbReference type="RefSeq" id="WP_022213032.1">
    <property type="nucleotide sequence ID" value="NZ_JACOOQ010000002.1"/>
</dbReference>
<protein>
    <submittedName>
        <fullName evidence="5">Helix-turn-helix transcriptional regulator</fullName>
    </submittedName>
</protein>
<comment type="caution">
    <text evidence="5">The sequence shown here is derived from an EMBL/GenBank/DDBJ whole genome shotgun (WGS) entry which is preliminary data.</text>
</comment>
<dbReference type="PANTHER" id="PTHR43280">
    <property type="entry name" value="ARAC-FAMILY TRANSCRIPTIONAL REGULATOR"/>
    <property type="match status" value="1"/>
</dbReference>
<dbReference type="InterPro" id="IPR018062">
    <property type="entry name" value="HTH_AraC-typ_CS"/>
</dbReference>
<evidence type="ECO:0000313" key="6">
    <source>
        <dbReference type="Proteomes" id="UP000662088"/>
    </source>
</evidence>
<accession>A0A8I0A544</accession>
<evidence type="ECO:0000259" key="4">
    <source>
        <dbReference type="PROSITE" id="PS01124"/>
    </source>
</evidence>
<dbReference type="GO" id="GO:0043565">
    <property type="term" value="F:sequence-specific DNA binding"/>
    <property type="evidence" value="ECO:0007669"/>
    <property type="project" value="InterPro"/>
</dbReference>
<dbReference type="AlphaFoldDB" id="A0A8I0A544"/>
<dbReference type="SUPFAM" id="SSF46689">
    <property type="entry name" value="Homeodomain-like"/>
    <property type="match status" value="2"/>
</dbReference>
<keyword evidence="6" id="KW-1185">Reference proteome</keyword>
<gene>
    <name evidence="5" type="ORF">H8R92_02250</name>
</gene>
<keyword evidence="2" id="KW-0238">DNA-binding</keyword>
<reference evidence="5" key="1">
    <citation type="submission" date="2020-08" db="EMBL/GenBank/DDBJ databases">
        <title>Genome public.</title>
        <authorList>
            <person name="Liu C."/>
            <person name="Sun Q."/>
        </authorList>
    </citation>
    <scope>NUCLEOTIDE SEQUENCE</scope>
    <source>
        <strain evidence="5">NSJ-42</strain>
    </source>
</reference>
<name>A0A8I0A544_9CLOT</name>
<dbReference type="EMBL" id="JACOOQ010000002">
    <property type="protein sequence ID" value="MBC5639270.1"/>
    <property type="molecule type" value="Genomic_DNA"/>
</dbReference>
<sequence>MTALYTKLDNFFNCCNVPLSIIDLNSNFLYEHNLNKLSKFTLLNLNIVDKIIKNDLNSPQEIISEHLKIVAIPFANNNKNSATFLLLGPYTIQLEENNTFYYINCEKGLTYFIKLLKLFLSYKNTCSCEKISDVSPIIKESLDYVHKNYSKQITIDDICDKFKINKCYFCYMFKKETGQTFINYLNNYKIEKSKNLLENTNMTLLDISLEVGFNNQSYYSTIFKKYTNMTPLEYRETALYT</sequence>
<evidence type="ECO:0000256" key="3">
    <source>
        <dbReference type="ARBA" id="ARBA00023163"/>
    </source>
</evidence>
<organism evidence="5 6">
    <name type="scientific">Clostridium lentum</name>
    <dbReference type="NCBI Taxonomy" id="2763037"/>
    <lineage>
        <taxon>Bacteria</taxon>
        <taxon>Bacillati</taxon>
        <taxon>Bacillota</taxon>
        <taxon>Clostridia</taxon>
        <taxon>Eubacteriales</taxon>
        <taxon>Clostridiaceae</taxon>
        <taxon>Clostridium</taxon>
    </lineage>
</organism>
<evidence type="ECO:0000256" key="1">
    <source>
        <dbReference type="ARBA" id="ARBA00023015"/>
    </source>
</evidence>
<dbReference type="InterPro" id="IPR009057">
    <property type="entry name" value="Homeodomain-like_sf"/>
</dbReference>
<keyword evidence="1" id="KW-0805">Transcription regulation</keyword>
<evidence type="ECO:0000313" key="5">
    <source>
        <dbReference type="EMBL" id="MBC5639270.1"/>
    </source>
</evidence>
<dbReference type="Pfam" id="PF12833">
    <property type="entry name" value="HTH_18"/>
    <property type="match status" value="1"/>
</dbReference>